<gene>
    <name evidence="2" type="ORF">CKF48_19690</name>
</gene>
<keyword evidence="3" id="KW-1185">Reference proteome</keyword>
<dbReference type="EMBL" id="CP022983">
    <property type="protein sequence ID" value="ASV69338.1"/>
    <property type="molecule type" value="Genomic_DNA"/>
</dbReference>
<feature type="transmembrane region" description="Helical" evidence="1">
    <location>
        <begin position="5"/>
        <end position="23"/>
    </location>
</feature>
<organism evidence="2 3">
    <name type="scientific">Cytobacillus kochii</name>
    <dbReference type="NCBI Taxonomy" id="859143"/>
    <lineage>
        <taxon>Bacteria</taxon>
        <taxon>Bacillati</taxon>
        <taxon>Bacillota</taxon>
        <taxon>Bacilli</taxon>
        <taxon>Bacillales</taxon>
        <taxon>Bacillaceae</taxon>
        <taxon>Cytobacillus</taxon>
    </lineage>
</organism>
<keyword evidence="1" id="KW-0472">Membrane</keyword>
<name>A0A248TM77_9BACI</name>
<evidence type="ECO:0000313" key="3">
    <source>
        <dbReference type="Proteomes" id="UP000215137"/>
    </source>
</evidence>
<keyword evidence="1" id="KW-1133">Transmembrane helix</keyword>
<evidence type="ECO:0000256" key="1">
    <source>
        <dbReference type="SAM" id="Phobius"/>
    </source>
</evidence>
<feature type="transmembrane region" description="Helical" evidence="1">
    <location>
        <begin position="53"/>
        <end position="70"/>
    </location>
</feature>
<feature type="transmembrane region" description="Helical" evidence="1">
    <location>
        <begin position="30"/>
        <end position="47"/>
    </location>
</feature>
<dbReference type="AlphaFoldDB" id="A0A248TM77"/>
<reference evidence="2 3" key="1">
    <citation type="submission" date="2017-08" db="EMBL/GenBank/DDBJ databases">
        <title>Complete Genome Sequence of Bacillus kochii Oregon-R-modENCODE STRAIN BDGP4, isolated from Drosophila melanogaster gut.</title>
        <authorList>
            <person name="Wan K.H."/>
            <person name="Yu C."/>
            <person name="Park S."/>
            <person name="Hammonds A.S."/>
            <person name="Booth B.W."/>
            <person name="Celniker S.E."/>
        </authorList>
    </citation>
    <scope>NUCLEOTIDE SEQUENCE [LARGE SCALE GENOMIC DNA]</scope>
    <source>
        <strain evidence="2 3">BDGP4</strain>
    </source>
</reference>
<proteinExistence type="predicted"/>
<keyword evidence="1" id="KW-0812">Transmembrane</keyword>
<dbReference type="KEGG" id="bko:CKF48_19690"/>
<evidence type="ECO:0000313" key="2">
    <source>
        <dbReference type="EMBL" id="ASV69338.1"/>
    </source>
</evidence>
<protein>
    <submittedName>
        <fullName evidence="2">Uncharacterized protein</fullName>
    </submittedName>
</protein>
<dbReference type="Proteomes" id="UP000215137">
    <property type="component" value="Chromosome"/>
</dbReference>
<sequence>MIPGILLWCCFALSIIFLISGIFNHSYVQALLSFVLFLPLSCYLFRIDHFFQYFFLFPIIPLIAFWYIFMKKRT</sequence>
<accession>A0A248TM77</accession>